<evidence type="ECO:0000256" key="4">
    <source>
        <dbReference type="ARBA" id="ARBA00022989"/>
    </source>
</evidence>
<dbReference type="AlphaFoldDB" id="D9WMM2"/>
<organism evidence="8 9">
    <name type="scientific">Streptomyces himastatinicus ATCC 53653</name>
    <dbReference type="NCBI Taxonomy" id="457427"/>
    <lineage>
        <taxon>Bacteria</taxon>
        <taxon>Bacillati</taxon>
        <taxon>Actinomycetota</taxon>
        <taxon>Actinomycetes</taxon>
        <taxon>Kitasatosporales</taxon>
        <taxon>Streptomycetaceae</taxon>
        <taxon>Streptomyces</taxon>
        <taxon>Streptomyces violaceusniger group</taxon>
    </lineage>
</organism>
<feature type="transmembrane region" description="Helical" evidence="6">
    <location>
        <begin position="148"/>
        <end position="167"/>
    </location>
</feature>
<feature type="transmembrane region" description="Helical" evidence="6">
    <location>
        <begin position="179"/>
        <end position="201"/>
    </location>
</feature>
<keyword evidence="3 6" id="KW-0812">Transmembrane</keyword>
<evidence type="ECO:0000256" key="6">
    <source>
        <dbReference type="SAM" id="Phobius"/>
    </source>
</evidence>
<feature type="transmembrane region" description="Helical" evidence="6">
    <location>
        <begin position="116"/>
        <end position="136"/>
    </location>
</feature>
<name>D9WMM2_9ACTN</name>
<evidence type="ECO:0000256" key="1">
    <source>
        <dbReference type="ARBA" id="ARBA00004651"/>
    </source>
</evidence>
<keyword evidence="4 6" id="KW-1133">Transmembrane helix</keyword>
<gene>
    <name evidence="8" type="ORF">SSOG_07602</name>
</gene>
<evidence type="ECO:0000259" key="7">
    <source>
        <dbReference type="PROSITE" id="PS50850"/>
    </source>
</evidence>
<keyword evidence="5 6" id="KW-0472">Membrane</keyword>
<dbReference type="PANTHER" id="PTHR48020:SF12">
    <property type="entry name" value="PROTON MYO-INOSITOL COTRANSPORTER"/>
    <property type="match status" value="1"/>
</dbReference>
<keyword evidence="9" id="KW-1185">Reference proteome</keyword>
<dbReference type="PROSITE" id="PS50850">
    <property type="entry name" value="MFS"/>
    <property type="match status" value="1"/>
</dbReference>
<feature type="transmembrane region" description="Helical" evidence="6">
    <location>
        <begin position="81"/>
        <end position="104"/>
    </location>
</feature>
<reference evidence="8 9" key="1">
    <citation type="submission" date="2009-02" db="EMBL/GenBank/DDBJ databases">
        <title>Annotation of Streptomyces hygroscopicus strain ATCC 53653.</title>
        <authorList>
            <consortium name="The Broad Institute Genome Sequencing Platform"/>
            <consortium name="Broad Institute Microbial Sequencing Center"/>
            <person name="Fischbach M."/>
            <person name="Godfrey P."/>
            <person name="Ward D."/>
            <person name="Young S."/>
            <person name="Zeng Q."/>
            <person name="Koehrsen M."/>
            <person name="Alvarado L."/>
            <person name="Berlin A.M."/>
            <person name="Bochicchio J."/>
            <person name="Borenstein D."/>
            <person name="Chapman S.B."/>
            <person name="Chen Z."/>
            <person name="Engels R."/>
            <person name="Freedman E."/>
            <person name="Gellesch M."/>
            <person name="Goldberg J."/>
            <person name="Griggs A."/>
            <person name="Gujja S."/>
            <person name="Heilman E.R."/>
            <person name="Heiman D.I."/>
            <person name="Hepburn T.A."/>
            <person name="Howarth C."/>
            <person name="Jen D."/>
            <person name="Larson L."/>
            <person name="Lewis B."/>
            <person name="Mehta T."/>
            <person name="Park D."/>
            <person name="Pearson M."/>
            <person name="Richards J."/>
            <person name="Roberts A."/>
            <person name="Saif S."/>
            <person name="Shea T.D."/>
            <person name="Shenoy N."/>
            <person name="Sisk P."/>
            <person name="Stolte C."/>
            <person name="Sykes S.N."/>
            <person name="Thomson T."/>
            <person name="Walk T."/>
            <person name="White J."/>
            <person name="Yandava C."/>
            <person name="Straight P."/>
            <person name="Clardy J."/>
            <person name="Hung D."/>
            <person name="Kolter R."/>
            <person name="Mekalanos J."/>
            <person name="Walker S."/>
            <person name="Walsh C.T."/>
            <person name="Wieland-Brown L.C."/>
            <person name="Haas B."/>
            <person name="Nusbaum C."/>
            <person name="Birren B."/>
        </authorList>
    </citation>
    <scope>NUCLEOTIDE SEQUENCE [LARGE SCALE GENOMIC DNA]</scope>
    <source>
        <strain evidence="8 9">ATCC 53653</strain>
    </source>
</reference>
<feature type="transmembrane region" description="Helical" evidence="6">
    <location>
        <begin position="213"/>
        <end position="233"/>
    </location>
</feature>
<dbReference type="GO" id="GO:0022857">
    <property type="term" value="F:transmembrane transporter activity"/>
    <property type="evidence" value="ECO:0007669"/>
    <property type="project" value="InterPro"/>
</dbReference>
<dbReference type="InterPro" id="IPR036259">
    <property type="entry name" value="MFS_trans_sf"/>
</dbReference>
<keyword evidence="2" id="KW-0813">Transport</keyword>
<dbReference type="PANTHER" id="PTHR48020">
    <property type="entry name" value="PROTON MYO-INOSITOL COTRANSPORTER"/>
    <property type="match status" value="1"/>
</dbReference>
<dbReference type="Proteomes" id="UP000003963">
    <property type="component" value="Unassembled WGS sequence"/>
</dbReference>
<proteinExistence type="predicted"/>
<dbReference type="InterPro" id="IPR050814">
    <property type="entry name" value="Myo-inositol_Transporter"/>
</dbReference>
<dbReference type="HOGENOM" id="CLU_001265_30_5_11"/>
<dbReference type="InterPro" id="IPR003663">
    <property type="entry name" value="Sugar/inositol_transpt"/>
</dbReference>
<dbReference type="InterPro" id="IPR005828">
    <property type="entry name" value="MFS_sugar_transport-like"/>
</dbReference>
<evidence type="ECO:0000313" key="8">
    <source>
        <dbReference type="EMBL" id="EFL27888.1"/>
    </source>
</evidence>
<dbReference type="InterPro" id="IPR020846">
    <property type="entry name" value="MFS_dom"/>
</dbReference>
<evidence type="ECO:0000256" key="3">
    <source>
        <dbReference type="ARBA" id="ARBA00022692"/>
    </source>
</evidence>
<dbReference type="STRING" id="457427.SSOG_07602"/>
<evidence type="ECO:0000313" key="9">
    <source>
        <dbReference type="Proteomes" id="UP000003963"/>
    </source>
</evidence>
<comment type="subcellular location">
    <subcellularLocation>
        <location evidence="1">Cell membrane</location>
        <topology evidence="1">Multi-pass membrane protein</topology>
    </subcellularLocation>
</comment>
<evidence type="ECO:0000256" key="5">
    <source>
        <dbReference type="ARBA" id="ARBA00023136"/>
    </source>
</evidence>
<accession>D9WMM2</accession>
<dbReference type="EMBL" id="GG657754">
    <property type="protein sequence ID" value="EFL27888.1"/>
    <property type="molecule type" value="Genomic_DNA"/>
</dbReference>
<dbReference type="GO" id="GO:0005886">
    <property type="term" value="C:plasma membrane"/>
    <property type="evidence" value="ECO:0007669"/>
    <property type="project" value="UniProtKB-SubCell"/>
</dbReference>
<dbReference type="PRINTS" id="PR00171">
    <property type="entry name" value="SUGRTRNSPORT"/>
</dbReference>
<sequence>MAVDAGPDTSPPCCSGSASSAAGVTALADGRGRGDDARAVLRRIRGGDVEHELSEIRDLATRSDRTRARLRDLRTPWIRRIVVIGVTLGITVQLTGVNSIMYFAPTILQSTGLGTQAALTATIGNGVVSVLAVLIGMKLIDRHGRRRLIITGQTGLVGALLLLGAAFRLPDSSFRSYLVLALMLVFLFFMQSMVATVFWLMMSEIFPLRVRGLATGLAVFAQWLSNAAVTLTFPSLIDALGGVTFFLFAAVNVVTVVFLVRCLPETRNRSLEQIEEHFRTVRGG</sequence>
<dbReference type="Gene3D" id="1.20.1250.20">
    <property type="entry name" value="MFS general substrate transporter like domains"/>
    <property type="match status" value="1"/>
</dbReference>
<dbReference type="Pfam" id="PF00083">
    <property type="entry name" value="Sugar_tr"/>
    <property type="match status" value="1"/>
</dbReference>
<feature type="domain" description="Major facilitator superfamily (MFS) profile" evidence="7">
    <location>
        <begin position="1"/>
        <end position="267"/>
    </location>
</feature>
<feature type="transmembrane region" description="Helical" evidence="6">
    <location>
        <begin position="239"/>
        <end position="260"/>
    </location>
</feature>
<evidence type="ECO:0000256" key="2">
    <source>
        <dbReference type="ARBA" id="ARBA00022448"/>
    </source>
</evidence>
<protein>
    <submittedName>
        <fullName evidence="8">D-xylose-proton symporter</fullName>
    </submittedName>
</protein>
<dbReference type="SUPFAM" id="SSF103473">
    <property type="entry name" value="MFS general substrate transporter"/>
    <property type="match status" value="1"/>
</dbReference>